<dbReference type="EC" id="2.3.1.183" evidence="4"/>
<dbReference type="InterPro" id="IPR000182">
    <property type="entry name" value="GNAT_dom"/>
</dbReference>
<feature type="domain" description="N-acetyltransferase" evidence="3">
    <location>
        <begin position="2"/>
        <end position="162"/>
    </location>
</feature>
<proteinExistence type="predicted"/>
<sequence length="173" mass="18841">MDGVRDAVAEDAEACAAIYAPYVTDTTITFETVAPGVAEMGTRIAEAQREHAWVVLEEDGRVVGYAYGGPFKARAAYRWACEVSVYLELGRRRGGGGRALYGGLFERLGRRGYRTVAAGMTLPNAASEGLHRALGFEVVGTYRRIGWKAGGWHDVRWAQLMLSEEDGAPAEPR</sequence>
<dbReference type="RefSeq" id="WP_185007933.1">
    <property type="nucleotide sequence ID" value="NZ_BAAAUI010000008.1"/>
</dbReference>
<evidence type="ECO:0000313" key="5">
    <source>
        <dbReference type="Proteomes" id="UP000533598"/>
    </source>
</evidence>
<reference evidence="4 5" key="1">
    <citation type="submission" date="2020-08" db="EMBL/GenBank/DDBJ databases">
        <title>Sequencing the genomes of 1000 actinobacteria strains.</title>
        <authorList>
            <person name="Klenk H.-P."/>
        </authorList>
    </citation>
    <scope>NUCLEOTIDE SEQUENCE [LARGE SCALE GENOMIC DNA]</scope>
    <source>
        <strain evidence="4 5">DSM 44230</strain>
    </source>
</reference>
<evidence type="ECO:0000256" key="1">
    <source>
        <dbReference type="ARBA" id="ARBA00022679"/>
    </source>
</evidence>
<dbReference type="Proteomes" id="UP000533598">
    <property type="component" value="Unassembled WGS sequence"/>
</dbReference>
<dbReference type="Gene3D" id="3.40.630.30">
    <property type="match status" value="1"/>
</dbReference>
<dbReference type="PANTHER" id="PTHR43072:SF23">
    <property type="entry name" value="UPF0039 PROTEIN C11D3.02C"/>
    <property type="match status" value="1"/>
</dbReference>
<dbReference type="EMBL" id="JACHMH010000001">
    <property type="protein sequence ID" value="MBB4681394.1"/>
    <property type="molecule type" value="Genomic_DNA"/>
</dbReference>
<dbReference type="PROSITE" id="PS51186">
    <property type="entry name" value="GNAT"/>
    <property type="match status" value="1"/>
</dbReference>
<keyword evidence="1 4" id="KW-0808">Transferase</keyword>
<protein>
    <submittedName>
        <fullName evidence="4">Phosphinothricin acetyltransferase</fullName>
        <ecNumber evidence="4">2.3.1.183</ecNumber>
    </submittedName>
</protein>
<dbReference type="InterPro" id="IPR016181">
    <property type="entry name" value="Acyl_CoA_acyltransferase"/>
</dbReference>
<dbReference type="PANTHER" id="PTHR43072">
    <property type="entry name" value="N-ACETYLTRANSFERASE"/>
    <property type="match status" value="1"/>
</dbReference>
<keyword evidence="5" id="KW-1185">Reference proteome</keyword>
<comment type="caution">
    <text evidence="4">The sequence shown here is derived from an EMBL/GenBank/DDBJ whole genome shotgun (WGS) entry which is preliminary data.</text>
</comment>
<gene>
    <name evidence="4" type="ORF">HNR67_007512</name>
</gene>
<dbReference type="GO" id="GO:0102971">
    <property type="term" value="F:phosphinothricin N-acetyltransferase activity"/>
    <property type="evidence" value="ECO:0007669"/>
    <property type="project" value="UniProtKB-EC"/>
</dbReference>
<dbReference type="Pfam" id="PF13420">
    <property type="entry name" value="Acetyltransf_4"/>
    <property type="match status" value="1"/>
</dbReference>
<evidence type="ECO:0000259" key="3">
    <source>
        <dbReference type="PROSITE" id="PS51186"/>
    </source>
</evidence>
<accession>A0A7W7CKZ6</accession>
<dbReference type="AlphaFoldDB" id="A0A7W7CKZ6"/>
<evidence type="ECO:0000313" key="4">
    <source>
        <dbReference type="EMBL" id="MBB4681394.1"/>
    </source>
</evidence>
<dbReference type="SUPFAM" id="SSF55729">
    <property type="entry name" value="Acyl-CoA N-acyltransferases (Nat)"/>
    <property type="match status" value="1"/>
</dbReference>
<name>A0A7W7CKZ6_9PSEU</name>
<organism evidence="4 5">
    <name type="scientific">Crossiella cryophila</name>
    <dbReference type="NCBI Taxonomy" id="43355"/>
    <lineage>
        <taxon>Bacteria</taxon>
        <taxon>Bacillati</taxon>
        <taxon>Actinomycetota</taxon>
        <taxon>Actinomycetes</taxon>
        <taxon>Pseudonocardiales</taxon>
        <taxon>Pseudonocardiaceae</taxon>
        <taxon>Crossiella</taxon>
    </lineage>
</organism>
<keyword evidence="2 4" id="KW-0012">Acyltransferase</keyword>
<evidence type="ECO:0000256" key="2">
    <source>
        <dbReference type="ARBA" id="ARBA00023315"/>
    </source>
</evidence>